<dbReference type="PANTHER" id="PTHR42852:SF18">
    <property type="entry name" value="CHROMOSOME UNDETERMINED SCAFFOLD_47, WHOLE GENOME SHOTGUN SEQUENCE"/>
    <property type="match status" value="1"/>
</dbReference>
<dbReference type="InterPro" id="IPR036249">
    <property type="entry name" value="Thioredoxin-like_sf"/>
</dbReference>
<dbReference type="PANTHER" id="PTHR42852">
    <property type="entry name" value="THIOL:DISULFIDE INTERCHANGE PROTEIN DSBE"/>
    <property type="match status" value="1"/>
</dbReference>
<dbReference type="SUPFAM" id="SSF52833">
    <property type="entry name" value="Thioredoxin-like"/>
    <property type="match status" value="1"/>
</dbReference>
<dbReference type="InterPro" id="IPR000866">
    <property type="entry name" value="AhpC/TSA"/>
</dbReference>
<comment type="caution">
    <text evidence="3">The sequence shown here is derived from an EMBL/GenBank/DDBJ whole genome shotgun (WGS) entry which is preliminary data.</text>
</comment>
<feature type="domain" description="Thioredoxin" evidence="2">
    <location>
        <begin position="26"/>
        <end position="187"/>
    </location>
</feature>
<dbReference type="GO" id="GO:0016491">
    <property type="term" value="F:oxidoreductase activity"/>
    <property type="evidence" value="ECO:0007669"/>
    <property type="project" value="InterPro"/>
</dbReference>
<dbReference type="PROSITE" id="PS00194">
    <property type="entry name" value="THIOREDOXIN_1"/>
    <property type="match status" value="1"/>
</dbReference>
<dbReference type="AlphaFoldDB" id="A0A847RTG5"/>
<accession>A0A847RTG5</accession>
<dbReference type="EMBL" id="JABAIA010000004">
    <property type="protein sequence ID" value="NLR68900.1"/>
    <property type="molecule type" value="Genomic_DNA"/>
</dbReference>
<dbReference type="GO" id="GO:0016209">
    <property type="term" value="F:antioxidant activity"/>
    <property type="evidence" value="ECO:0007669"/>
    <property type="project" value="InterPro"/>
</dbReference>
<sequence length="424" mass="48876">MKSLRSLPIIIAGTLLLHFFASAQRINVGEKCPNIKLTTILNRQSPNAELLTAFNDKPLIIDFWFIGCAPCYEFIPKLDSLQKAYHNQFNILLASKNKEEEIRNFMGKKNLFKNIDAPIVHSAISKTDLFKLFPHYSEPHEVWIDKKGIVQAITSHQWVTPDNIDRFLRGEPLNLPEKQDMLDEERALGGQPLFITDEKYCSGKRKLYYSWIGSADPKVPGLTIHKIQKEEGSRRIVCQNTSIVKLYQIAYSAVPSYGLLKIVMTPKDSLKYATNEKTFKNIFCYEIFLKDTTESKIKKMMQKELDYFFQMKSTIQQEKSSYLVLSRLKGTESVFRAKEDAQPSNSIVNDSIVIKNIKLDYIVQNNFFKKLPYNVINETNYDGKVDITIPNSKDLKDLKQCLNKYGFDINLEIRNTNVVVLQDI</sequence>
<dbReference type="InterPro" id="IPR013766">
    <property type="entry name" value="Thioredoxin_domain"/>
</dbReference>
<dbReference type="RefSeq" id="WP_168874851.1">
    <property type="nucleotide sequence ID" value="NZ_JABAIA010000004.1"/>
</dbReference>
<evidence type="ECO:0000313" key="4">
    <source>
        <dbReference type="Proteomes" id="UP000570474"/>
    </source>
</evidence>
<dbReference type="Gene3D" id="3.40.30.10">
    <property type="entry name" value="Glutaredoxin"/>
    <property type="match status" value="1"/>
</dbReference>
<dbReference type="Pfam" id="PF00578">
    <property type="entry name" value="AhpC-TSA"/>
    <property type="match status" value="1"/>
</dbReference>
<reference evidence="3 4" key="1">
    <citation type="submission" date="2020-04" db="EMBL/GenBank/DDBJ databases">
        <authorList>
            <person name="Yin C."/>
        </authorList>
    </citation>
    <scope>NUCLEOTIDE SEQUENCE [LARGE SCALE GENOMIC DNA]</scope>
    <source>
        <strain evidence="3 4">Ae27</strain>
    </source>
</reference>
<proteinExistence type="predicted"/>
<evidence type="ECO:0000313" key="3">
    <source>
        <dbReference type="EMBL" id="NLR68900.1"/>
    </source>
</evidence>
<protein>
    <submittedName>
        <fullName evidence="3">TlpA family protein disulfide reductase</fullName>
    </submittedName>
</protein>
<name>A0A847RTG5_9BACT</name>
<evidence type="ECO:0000259" key="2">
    <source>
        <dbReference type="PROSITE" id="PS51352"/>
    </source>
</evidence>
<dbReference type="InterPro" id="IPR017937">
    <property type="entry name" value="Thioredoxin_CS"/>
</dbReference>
<gene>
    <name evidence="3" type="ORF">HGH92_31655</name>
</gene>
<dbReference type="Proteomes" id="UP000570474">
    <property type="component" value="Unassembled WGS sequence"/>
</dbReference>
<dbReference type="CDD" id="cd02966">
    <property type="entry name" value="TlpA_like_family"/>
    <property type="match status" value="1"/>
</dbReference>
<dbReference type="InterPro" id="IPR050553">
    <property type="entry name" value="Thioredoxin_ResA/DsbE_sf"/>
</dbReference>
<dbReference type="PROSITE" id="PS51352">
    <property type="entry name" value="THIOREDOXIN_2"/>
    <property type="match status" value="1"/>
</dbReference>
<evidence type="ECO:0000256" key="1">
    <source>
        <dbReference type="ARBA" id="ARBA00023284"/>
    </source>
</evidence>
<keyword evidence="1" id="KW-0676">Redox-active center</keyword>
<keyword evidence="4" id="KW-1185">Reference proteome</keyword>
<organism evidence="3 4">
    <name type="scientific">Chitinophaga varians</name>
    <dbReference type="NCBI Taxonomy" id="2202339"/>
    <lineage>
        <taxon>Bacteria</taxon>
        <taxon>Pseudomonadati</taxon>
        <taxon>Bacteroidota</taxon>
        <taxon>Chitinophagia</taxon>
        <taxon>Chitinophagales</taxon>
        <taxon>Chitinophagaceae</taxon>
        <taxon>Chitinophaga</taxon>
    </lineage>
</organism>